<dbReference type="EMBL" id="GBRH01167085">
    <property type="protein sequence ID" value="JAE30811.1"/>
    <property type="molecule type" value="Transcribed_RNA"/>
</dbReference>
<reference evidence="1" key="1">
    <citation type="submission" date="2014-09" db="EMBL/GenBank/DDBJ databases">
        <authorList>
            <person name="Magalhaes I.L.F."/>
            <person name="Oliveira U."/>
            <person name="Santos F.R."/>
            <person name="Vidigal T.H.D.A."/>
            <person name="Brescovit A.D."/>
            <person name="Santos A.J."/>
        </authorList>
    </citation>
    <scope>NUCLEOTIDE SEQUENCE</scope>
    <source>
        <tissue evidence="1">Shoot tissue taken approximately 20 cm above the soil surface</tissue>
    </source>
</reference>
<accession>A0A0A9H7G4</accession>
<protein>
    <submittedName>
        <fullName evidence="1">Uncharacterized protein</fullName>
    </submittedName>
</protein>
<name>A0A0A9H7G4_ARUDO</name>
<evidence type="ECO:0000313" key="1">
    <source>
        <dbReference type="EMBL" id="JAE30811.1"/>
    </source>
</evidence>
<dbReference type="AlphaFoldDB" id="A0A0A9H7G4"/>
<sequence>MYICDALITYVRCRSACALSFSYSVTLCFSHFSLLLNHFSL</sequence>
<organism evidence="1">
    <name type="scientific">Arundo donax</name>
    <name type="common">Giant reed</name>
    <name type="synonym">Donax arundinaceus</name>
    <dbReference type="NCBI Taxonomy" id="35708"/>
    <lineage>
        <taxon>Eukaryota</taxon>
        <taxon>Viridiplantae</taxon>
        <taxon>Streptophyta</taxon>
        <taxon>Embryophyta</taxon>
        <taxon>Tracheophyta</taxon>
        <taxon>Spermatophyta</taxon>
        <taxon>Magnoliopsida</taxon>
        <taxon>Liliopsida</taxon>
        <taxon>Poales</taxon>
        <taxon>Poaceae</taxon>
        <taxon>PACMAD clade</taxon>
        <taxon>Arundinoideae</taxon>
        <taxon>Arundineae</taxon>
        <taxon>Arundo</taxon>
    </lineage>
</organism>
<reference evidence="1" key="2">
    <citation type="journal article" date="2015" name="Data Brief">
        <title>Shoot transcriptome of the giant reed, Arundo donax.</title>
        <authorList>
            <person name="Barrero R.A."/>
            <person name="Guerrero F.D."/>
            <person name="Moolhuijzen P."/>
            <person name="Goolsby J.A."/>
            <person name="Tidwell J."/>
            <person name="Bellgard S.E."/>
            <person name="Bellgard M.I."/>
        </authorList>
    </citation>
    <scope>NUCLEOTIDE SEQUENCE</scope>
    <source>
        <tissue evidence="1">Shoot tissue taken approximately 20 cm above the soil surface</tissue>
    </source>
</reference>
<proteinExistence type="predicted"/>